<comment type="caution">
    <text evidence="1">The sequence shown here is derived from an EMBL/GenBank/DDBJ whole genome shotgun (WGS) entry which is preliminary data.</text>
</comment>
<proteinExistence type="predicted"/>
<keyword evidence="2" id="KW-1185">Reference proteome</keyword>
<gene>
    <name evidence="1" type="ORF">ODALV1_LOCUS30723</name>
</gene>
<accession>A0ABP1S7I5</accession>
<organism evidence="1 2">
    <name type="scientific">Orchesella dallaii</name>
    <dbReference type="NCBI Taxonomy" id="48710"/>
    <lineage>
        <taxon>Eukaryota</taxon>
        <taxon>Metazoa</taxon>
        <taxon>Ecdysozoa</taxon>
        <taxon>Arthropoda</taxon>
        <taxon>Hexapoda</taxon>
        <taxon>Collembola</taxon>
        <taxon>Entomobryomorpha</taxon>
        <taxon>Entomobryoidea</taxon>
        <taxon>Orchesellidae</taxon>
        <taxon>Orchesellinae</taxon>
        <taxon>Orchesella</taxon>
    </lineage>
</organism>
<dbReference type="Proteomes" id="UP001642540">
    <property type="component" value="Unassembled WGS sequence"/>
</dbReference>
<dbReference type="EMBL" id="CAXLJM020000164">
    <property type="protein sequence ID" value="CAL8146158.1"/>
    <property type="molecule type" value="Genomic_DNA"/>
</dbReference>
<protein>
    <submittedName>
        <fullName evidence="1">Uncharacterized protein</fullName>
    </submittedName>
</protein>
<evidence type="ECO:0000313" key="1">
    <source>
        <dbReference type="EMBL" id="CAL8146158.1"/>
    </source>
</evidence>
<name>A0ABP1S7I5_9HEXA</name>
<sequence length="155" mass="17585">MNAFGYHIDCELSGCRPLKCATNAFDDETWGELCCSSSFIPCLKSIWRVITCYKFLSFVNQEFCQDDLYDSDDELYINEELNGIEDEEIGSYSSVLAHEHIVENPVPARSVPLVFVETEVVNHPIGGVNTFPVLPGKKYHKEDEMRPSIITILQN</sequence>
<evidence type="ECO:0000313" key="2">
    <source>
        <dbReference type="Proteomes" id="UP001642540"/>
    </source>
</evidence>
<reference evidence="1 2" key="1">
    <citation type="submission" date="2024-08" db="EMBL/GenBank/DDBJ databases">
        <authorList>
            <person name="Cucini C."/>
            <person name="Frati F."/>
        </authorList>
    </citation>
    <scope>NUCLEOTIDE SEQUENCE [LARGE SCALE GENOMIC DNA]</scope>
</reference>